<dbReference type="OrthoDB" id="10500763at2759"/>
<dbReference type="Proteomes" id="UP000236319">
    <property type="component" value="Unassembled WGS sequence"/>
</dbReference>
<dbReference type="RefSeq" id="XP_028867946.1">
    <property type="nucleotide sequence ID" value="XM_029012113.1"/>
</dbReference>
<reference evidence="2 3" key="1">
    <citation type="journal article" date="2017" name="BMC Genomics">
        <title>Whole-genome assembly of Babesia ovata and comparative genomics between closely related pathogens.</title>
        <authorList>
            <person name="Yamagishi J."/>
            <person name="Asada M."/>
            <person name="Hakimi H."/>
            <person name="Tanaka T.Q."/>
            <person name="Sugimoto C."/>
            <person name="Kawazu S."/>
        </authorList>
    </citation>
    <scope>NUCLEOTIDE SEQUENCE [LARGE SCALE GENOMIC DNA]</scope>
    <source>
        <strain evidence="2 3">Miyake</strain>
    </source>
</reference>
<keyword evidence="3" id="KW-1185">Reference proteome</keyword>
<gene>
    <name evidence="2" type="ORF">BOVATA_031960</name>
</gene>
<name>A0A2H6KFC7_9APIC</name>
<evidence type="ECO:0000313" key="2">
    <source>
        <dbReference type="EMBL" id="GBE61703.1"/>
    </source>
</evidence>
<dbReference type="GeneID" id="39875473"/>
<evidence type="ECO:0000256" key="1">
    <source>
        <dbReference type="SAM" id="MobiDB-lite"/>
    </source>
</evidence>
<feature type="compositionally biased region" description="Polar residues" evidence="1">
    <location>
        <begin position="423"/>
        <end position="432"/>
    </location>
</feature>
<accession>A0A2H6KFC7</accession>
<proteinExistence type="predicted"/>
<comment type="caution">
    <text evidence="2">The sequence shown here is derived from an EMBL/GenBank/DDBJ whole genome shotgun (WGS) entry which is preliminary data.</text>
</comment>
<feature type="region of interest" description="Disordered" evidence="1">
    <location>
        <begin position="381"/>
        <end position="545"/>
    </location>
</feature>
<protein>
    <submittedName>
        <fullName evidence="2">Ribosome-binding protein 1, putative</fullName>
    </submittedName>
</protein>
<feature type="compositionally biased region" description="Polar residues" evidence="1">
    <location>
        <begin position="456"/>
        <end position="471"/>
    </location>
</feature>
<feature type="compositionally biased region" description="Low complexity" evidence="1">
    <location>
        <begin position="409"/>
        <end position="422"/>
    </location>
</feature>
<dbReference type="AlphaFoldDB" id="A0A2H6KFC7"/>
<sequence length="593" mass="66575">MDSRNKAGEAVAVHCKDLSKFLSNVDTFYGKLVLTKLNDGASIPRDKKLISGEQILDALLVCLPKFLAAMYYLWYDVNRNFEKLGGGGWKEDWPGYEKDWVLYGSWGGELQEYLRSTDPVKYGGIIPGGFEHGEVRHNDHYGYRQGYNMVDDLRTLLDKDSTKHNLFRDVFATTVIPTTAGADIPNTANVLALMRTFCEIVDTERGGLNIEKHEELQTTLINWTNLVDHCQYIRFHLGKIFKGGSFSFTGYGRDLSEIKKGGFAKRTAAWFRGNMDKVKKNLAEIVHYPGDNYLNVFATNKQHHKIKYYHAELGKYFTKHFFPYGFTFSGENIYTLPNDPHTALNENWDSVIAAFNEQKCLEKFNTLLGGVEFTKEIVLENQDPASPPEISAFEGQDRVTPTEEDEPTTNETTVNEVTDLVTSNSDGTQNQDNDAEDTHNDITPPNQDVQREQNDLPVSQETSLSETSPGMDSSDPIHHEVQDPMDNFVPGSDTSLTVTPNDEDSGRSEGGASELGEENGQKSDNESTLDGETLHDGEESDVPGVDTATILNVEGYLVDDCNDIEGIYLDGTITPDDPDLMFHKKNEERTKWF</sequence>
<dbReference type="EMBL" id="BDSA01000003">
    <property type="protein sequence ID" value="GBE61703.1"/>
    <property type="molecule type" value="Genomic_DNA"/>
</dbReference>
<evidence type="ECO:0000313" key="3">
    <source>
        <dbReference type="Proteomes" id="UP000236319"/>
    </source>
</evidence>
<dbReference type="VEuPathDB" id="PiroplasmaDB:BOVATA_031960"/>
<organism evidence="2 3">
    <name type="scientific">Babesia ovata</name>
    <dbReference type="NCBI Taxonomy" id="189622"/>
    <lineage>
        <taxon>Eukaryota</taxon>
        <taxon>Sar</taxon>
        <taxon>Alveolata</taxon>
        <taxon>Apicomplexa</taxon>
        <taxon>Aconoidasida</taxon>
        <taxon>Piroplasmida</taxon>
        <taxon>Babesiidae</taxon>
        <taxon>Babesia</taxon>
    </lineage>
</organism>